<evidence type="ECO:0000256" key="7">
    <source>
        <dbReference type="ARBA" id="ARBA00051284"/>
    </source>
</evidence>
<dbReference type="InterPro" id="IPR006627">
    <property type="entry name" value="TDU_repeat"/>
</dbReference>
<comment type="catalytic activity">
    <reaction evidence="7">
        <text>serotonin + (5Z,8Z,11Z,14Z)-eicosatetraenoyl-CoA = N-[(5Z,8Z,11Z,14Z)-eicosatetraenoyl]-serotonin + CoA + H(+)</text>
        <dbReference type="Rhea" id="RHEA:51396"/>
        <dbReference type="ChEBI" id="CHEBI:15378"/>
        <dbReference type="ChEBI" id="CHEBI:57287"/>
        <dbReference type="ChEBI" id="CHEBI:57368"/>
        <dbReference type="ChEBI" id="CHEBI:132255"/>
        <dbReference type="ChEBI" id="CHEBI:350546"/>
    </reaction>
    <physiologicalReaction direction="left-to-right" evidence="7">
        <dbReference type="Rhea" id="RHEA:51397"/>
    </physiologicalReaction>
</comment>
<dbReference type="PANTHER" id="PTHR20905:SF30">
    <property type="entry name" value="N-ACETYLTRANSFERASE DOMAIN-CONTAINING PROTEIN"/>
    <property type="match status" value="1"/>
</dbReference>
<comment type="catalytic activity">
    <reaction evidence="6">
        <text>serotonin + octadecanoyl-CoA = N-octadecanoyl-serotonin + CoA + H(+)</text>
        <dbReference type="Rhea" id="RHEA:51400"/>
        <dbReference type="ChEBI" id="CHEBI:15378"/>
        <dbReference type="ChEBI" id="CHEBI:57287"/>
        <dbReference type="ChEBI" id="CHEBI:57394"/>
        <dbReference type="ChEBI" id="CHEBI:134065"/>
        <dbReference type="ChEBI" id="CHEBI:350546"/>
    </reaction>
    <physiologicalReaction direction="left-to-right" evidence="6">
        <dbReference type="Rhea" id="RHEA:51401"/>
    </physiologicalReaction>
</comment>
<comment type="similarity">
    <text evidence="3">Belongs to the acetyltransferase family. AANAT subfamily.</text>
</comment>
<comment type="catalytic activity">
    <reaction evidence="9">
        <text>serotonin + (9Z)-octadecenoyl-CoA = N-(9Z-octadecenoyl)-serotonin + CoA + H(+)</text>
        <dbReference type="Rhea" id="RHEA:51392"/>
        <dbReference type="ChEBI" id="CHEBI:15378"/>
        <dbReference type="ChEBI" id="CHEBI:57287"/>
        <dbReference type="ChEBI" id="CHEBI:57387"/>
        <dbReference type="ChEBI" id="CHEBI:134064"/>
        <dbReference type="ChEBI" id="CHEBI:350546"/>
    </reaction>
    <physiologicalReaction direction="left-to-right" evidence="9">
        <dbReference type="Rhea" id="RHEA:51393"/>
    </physiologicalReaction>
</comment>
<evidence type="ECO:0000256" key="8">
    <source>
        <dbReference type="ARBA" id="ARBA00051711"/>
    </source>
</evidence>
<proteinExistence type="inferred from homology"/>
<protein>
    <recommendedName>
        <fullName evidence="4">aralkylamine N-acetyltransferase</fullName>
        <ecNumber evidence="4">2.3.1.87</ecNumber>
    </recommendedName>
</protein>
<comment type="catalytic activity">
    <reaction evidence="12">
        <text>serotonin + acetyl-CoA = N-acetylserotonin + CoA + H(+)</text>
        <dbReference type="Rhea" id="RHEA:25217"/>
        <dbReference type="ChEBI" id="CHEBI:15378"/>
        <dbReference type="ChEBI" id="CHEBI:17697"/>
        <dbReference type="ChEBI" id="CHEBI:57287"/>
        <dbReference type="ChEBI" id="CHEBI:57288"/>
        <dbReference type="ChEBI" id="CHEBI:350546"/>
        <dbReference type="EC" id="2.3.1.87"/>
    </reaction>
    <physiologicalReaction direction="left-to-right" evidence="12">
        <dbReference type="Rhea" id="RHEA:25218"/>
    </physiologicalReaction>
</comment>
<comment type="catalytic activity">
    <reaction evidence="8">
        <text>dopamine + acetyl-CoA = N-acetyldopamine + CoA + H(+)</text>
        <dbReference type="Rhea" id="RHEA:51388"/>
        <dbReference type="ChEBI" id="CHEBI:15378"/>
        <dbReference type="ChEBI" id="CHEBI:57287"/>
        <dbReference type="ChEBI" id="CHEBI:57288"/>
        <dbReference type="ChEBI" id="CHEBI:59905"/>
        <dbReference type="ChEBI" id="CHEBI:125678"/>
    </reaction>
    <physiologicalReaction direction="left-to-right" evidence="8">
        <dbReference type="Rhea" id="RHEA:51389"/>
    </physiologicalReaction>
</comment>
<dbReference type="AlphaFoldDB" id="A0A0M3HY75"/>
<evidence type="ECO:0000256" key="4">
    <source>
        <dbReference type="ARBA" id="ARBA00039114"/>
    </source>
</evidence>
<accession>A0A0M3HY75</accession>
<reference evidence="15" key="1">
    <citation type="submission" date="2016-05" db="UniProtKB">
        <authorList>
            <consortium name="WormBaseParasite"/>
        </authorList>
    </citation>
    <scope>IDENTIFICATION</scope>
</reference>
<comment type="catalytic activity">
    <reaction evidence="5">
        <text>dopamine + (9Z)-octadecenoyl-CoA = N-(9Z-octadecanoyl)-dopamine + CoA + H(+)</text>
        <dbReference type="Rhea" id="RHEA:51380"/>
        <dbReference type="ChEBI" id="CHEBI:15378"/>
        <dbReference type="ChEBI" id="CHEBI:31883"/>
        <dbReference type="ChEBI" id="CHEBI:57287"/>
        <dbReference type="ChEBI" id="CHEBI:57387"/>
        <dbReference type="ChEBI" id="CHEBI:59905"/>
    </reaction>
    <physiologicalReaction direction="left-to-right" evidence="5">
        <dbReference type="Rhea" id="RHEA:51381"/>
    </physiologicalReaction>
</comment>
<keyword evidence="1" id="KW-0808">Transferase</keyword>
<dbReference type="Proteomes" id="UP000036681">
    <property type="component" value="Unplaced"/>
</dbReference>
<evidence type="ECO:0000256" key="3">
    <source>
        <dbReference type="ARBA" id="ARBA00038182"/>
    </source>
</evidence>
<evidence type="ECO:0000256" key="13">
    <source>
        <dbReference type="SAM" id="MobiDB-lite"/>
    </source>
</evidence>
<dbReference type="PANTHER" id="PTHR20905">
    <property type="entry name" value="N-ACETYLTRANSFERASE-RELATED"/>
    <property type="match status" value="1"/>
</dbReference>
<evidence type="ECO:0000256" key="6">
    <source>
        <dbReference type="ARBA" id="ARBA00050849"/>
    </source>
</evidence>
<dbReference type="FunFam" id="3.40.630.30:FF:000046">
    <property type="entry name" value="Dopamine N-acetyltransferase"/>
    <property type="match status" value="1"/>
</dbReference>
<dbReference type="GO" id="GO:0004059">
    <property type="term" value="F:aralkylamine N-acetyltransferase activity"/>
    <property type="evidence" value="ECO:0007669"/>
    <property type="project" value="UniProtKB-EC"/>
</dbReference>
<evidence type="ECO:0000313" key="15">
    <source>
        <dbReference type="WBParaSite" id="ALUE_0000841901-mRNA-1"/>
    </source>
</evidence>
<name>A0A0M3HY75_ASCLU</name>
<dbReference type="WBParaSite" id="ALUE_0000841901-mRNA-1">
    <property type="protein sequence ID" value="ALUE_0000841901-mRNA-1"/>
    <property type="gene ID" value="ALUE_0000841901"/>
</dbReference>
<evidence type="ECO:0000313" key="14">
    <source>
        <dbReference type="Proteomes" id="UP000036681"/>
    </source>
</evidence>
<dbReference type="SMART" id="SM00711">
    <property type="entry name" value="TDU"/>
    <property type="match status" value="1"/>
</dbReference>
<evidence type="ECO:0000256" key="10">
    <source>
        <dbReference type="ARBA" id="ARBA00052178"/>
    </source>
</evidence>
<dbReference type="EC" id="2.3.1.87" evidence="4"/>
<keyword evidence="14" id="KW-1185">Reference proteome</keyword>
<comment type="catalytic activity">
    <reaction evidence="10">
        <text>serotonin + hexadecanoyl-CoA = N-hexadecanoyl-serotonin + CoA + H(+)</text>
        <dbReference type="Rhea" id="RHEA:51384"/>
        <dbReference type="ChEBI" id="CHEBI:15378"/>
        <dbReference type="ChEBI" id="CHEBI:57287"/>
        <dbReference type="ChEBI" id="CHEBI:57379"/>
        <dbReference type="ChEBI" id="CHEBI:134059"/>
        <dbReference type="ChEBI" id="CHEBI:350546"/>
    </reaction>
    <physiologicalReaction direction="left-to-right" evidence="10">
        <dbReference type="Rhea" id="RHEA:51385"/>
    </physiologicalReaction>
</comment>
<dbReference type="InterPro" id="IPR016181">
    <property type="entry name" value="Acyl_CoA_acyltransferase"/>
</dbReference>
<comment type="pathway">
    <text evidence="2">Aromatic compound metabolism; melatonin biosynthesis; melatonin from serotonin: step 1/2.</text>
</comment>
<dbReference type="SUPFAM" id="SSF55729">
    <property type="entry name" value="Acyl-CoA N-acyltransferases (Nat)"/>
    <property type="match status" value="1"/>
</dbReference>
<evidence type="ECO:0000256" key="11">
    <source>
        <dbReference type="ARBA" id="ARBA00052335"/>
    </source>
</evidence>
<evidence type="ECO:0000256" key="12">
    <source>
        <dbReference type="ARBA" id="ARBA00052491"/>
    </source>
</evidence>
<evidence type="ECO:0000256" key="9">
    <source>
        <dbReference type="ARBA" id="ARBA00051823"/>
    </source>
</evidence>
<dbReference type="Gene3D" id="3.40.630.30">
    <property type="match status" value="1"/>
</dbReference>
<sequence>MAHLFDLYVYSAQILAATWSPESNSNNWAMKLNDLSLLTSEGPGRHTDMRRSASSVTSRPTPEPDVSEHFRRSLSGKWPRRQVNHAAHYTPLQTDKDKFLNSLTNNRKGLQCLPLNARRSPPSGASPPQHIVVNNSGIERININNRSVIYIAKNERFCVRTATLSHLDRMVDFLANVFIEKEPLARAMRLRRDEAIDMLLYIARRCIPMGLSCIVNEEHSDEIVAVRLFGVAQRDDLPEQLPIRLSKNAQRIADFLNETKRDFWNQVEPDVNRVITREITSVSDKYMRKGIATFLVSHLLDSDTVKRLDAQGIKSEATSLANQKLLYKNGYRMLKEIKHSEYLDEYGRQIFNCDDGTDRIMLFYKRLVHK</sequence>
<organism evidence="14 15">
    <name type="scientific">Ascaris lumbricoides</name>
    <name type="common">Giant roundworm</name>
    <dbReference type="NCBI Taxonomy" id="6252"/>
    <lineage>
        <taxon>Eukaryota</taxon>
        <taxon>Metazoa</taxon>
        <taxon>Ecdysozoa</taxon>
        <taxon>Nematoda</taxon>
        <taxon>Chromadorea</taxon>
        <taxon>Rhabditida</taxon>
        <taxon>Spirurina</taxon>
        <taxon>Ascaridomorpha</taxon>
        <taxon>Ascaridoidea</taxon>
        <taxon>Ascarididae</taxon>
        <taxon>Ascaris</taxon>
    </lineage>
</organism>
<feature type="region of interest" description="Disordered" evidence="13">
    <location>
        <begin position="40"/>
        <end position="68"/>
    </location>
</feature>
<evidence type="ECO:0000256" key="1">
    <source>
        <dbReference type="ARBA" id="ARBA00022679"/>
    </source>
</evidence>
<comment type="catalytic activity">
    <reaction evidence="11">
        <text>dopamine + hexadecanoyl-CoA = N-hexadecanoyl-dopamine + CoA + H(+)</text>
        <dbReference type="Rhea" id="RHEA:51376"/>
        <dbReference type="ChEBI" id="CHEBI:15378"/>
        <dbReference type="ChEBI" id="CHEBI:57287"/>
        <dbReference type="ChEBI" id="CHEBI:57379"/>
        <dbReference type="ChEBI" id="CHEBI:59905"/>
        <dbReference type="ChEBI" id="CHEBI:134058"/>
    </reaction>
    <physiologicalReaction direction="left-to-right" evidence="11">
        <dbReference type="Rhea" id="RHEA:51377"/>
    </physiologicalReaction>
</comment>
<evidence type="ECO:0000256" key="5">
    <source>
        <dbReference type="ARBA" id="ARBA00050189"/>
    </source>
</evidence>
<evidence type="ECO:0000256" key="2">
    <source>
        <dbReference type="ARBA" id="ARBA00037926"/>
    </source>
</evidence>